<keyword evidence="5" id="KW-1185">Reference proteome</keyword>
<sequence length="253" mass="28695">MESVKQEIRQLCEQFRLGGIYPGLDAALQDAEKENTGYAAFTLKLLRAEADHRSRRDEAKRLKTAGLPRGADLDGFDTTVDNGMSAKKMGQLRELNWIDQIFNVVLMGPSGVGKTRIASGLCLDAVKAGYKAYFRTMQDIVNTLRTKDAVPSQNTEYRRLMKANLIVIDDIMLFPLQKEIAVAFFNFINQVYENASIVITTNKAPTEWAKMLDDEVIATALLDRMLYRCEIIRLSGDSYRMKNRKSFFDNQND</sequence>
<evidence type="ECO:0000256" key="1">
    <source>
        <dbReference type="ARBA" id="ARBA00022741"/>
    </source>
</evidence>
<reference evidence="5" key="1">
    <citation type="journal article" date="2019" name="Int. J. Syst. Evol. Microbiol.">
        <title>The Global Catalogue of Microorganisms (GCM) 10K type strain sequencing project: providing services to taxonomists for standard genome sequencing and annotation.</title>
        <authorList>
            <consortium name="The Broad Institute Genomics Platform"/>
            <consortium name="The Broad Institute Genome Sequencing Center for Infectious Disease"/>
            <person name="Wu L."/>
            <person name="Ma J."/>
        </authorList>
    </citation>
    <scope>NUCLEOTIDE SEQUENCE [LARGE SCALE GENOMIC DNA]</scope>
    <source>
        <strain evidence="5">CGMCC 1.15342</strain>
    </source>
</reference>
<dbReference type="InterPro" id="IPR047661">
    <property type="entry name" value="IstB"/>
</dbReference>
<dbReference type="EMBL" id="BMIK01000011">
    <property type="protein sequence ID" value="GGC35829.1"/>
    <property type="molecule type" value="Genomic_DNA"/>
</dbReference>
<evidence type="ECO:0000313" key="4">
    <source>
        <dbReference type="EMBL" id="GGC35829.1"/>
    </source>
</evidence>
<dbReference type="RefSeq" id="WP_188752131.1">
    <property type="nucleotide sequence ID" value="NZ_BMIK01000011.1"/>
</dbReference>
<dbReference type="SUPFAM" id="SSF52540">
    <property type="entry name" value="P-loop containing nucleoside triphosphate hydrolases"/>
    <property type="match status" value="1"/>
</dbReference>
<feature type="domain" description="IstB-like ATP-binding" evidence="3">
    <location>
        <begin position="13"/>
        <end position="245"/>
    </location>
</feature>
<name>A0ABQ1MBG3_9SPHI</name>
<dbReference type="NCBIfam" id="NF038214">
    <property type="entry name" value="IS21_help_AAA"/>
    <property type="match status" value="1"/>
</dbReference>
<dbReference type="InterPro" id="IPR002611">
    <property type="entry name" value="IstB_ATP-bd"/>
</dbReference>
<dbReference type="CDD" id="cd00009">
    <property type="entry name" value="AAA"/>
    <property type="match status" value="1"/>
</dbReference>
<dbReference type="InterPro" id="IPR028350">
    <property type="entry name" value="DNAC/IstB-like"/>
</dbReference>
<dbReference type="Pfam" id="PF01695">
    <property type="entry name" value="IstB_IS21"/>
    <property type="match status" value="1"/>
</dbReference>
<dbReference type="Proteomes" id="UP000597338">
    <property type="component" value="Unassembled WGS sequence"/>
</dbReference>
<proteinExistence type="predicted"/>
<dbReference type="PIRSF" id="PIRSF003073">
    <property type="entry name" value="DNAC_TnpB_IstB"/>
    <property type="match status" value="1"/>
</dbReference>
<gene>
    <name evidence="4" type="ORF">GCM10011386_29940</name>
</gene>
<evidence type="ECO:0000256" key="2">
    <source>
        <dbReference type="ARBA" id="ARBA00022840"/>
    </source>
</evidence>
<comment type="caution">
    <text evidence="4">The sequence shown here is derived from an EMBL/GenBank/DDBJ whole genome shotgun (WGS) entry which is preliminary data.</text>
</comment>
<keyword evidence="1" id="KW-0547">Nucleotide-binding</keyword>
<dbReference type="PANTHER" id="PTHR30050">
    <property type="entry name" value="CHROMOSOMAL REPLICATION INITIATOR PROTEIN DNAA"/>
    <property type="match status" value="1"/>
</dbReference>
<evidence type="ECO:0000259" key="3">
    <source>
        <dbReference type="Pfam" id="PF01695"/>
    </source>
</evidence>
<dbReference type="InterPro" id="IPR027417">
    <property type="entry name" value="P-loop_NTPase"/>
</dbReference>
<dbReference type="Gene3D" id="3.40.50.300">
    <property type="entry name" value="P-loop containing nucleotide triphosphate hydrolases"/>
    <property type="match status" value="1"/>
</dbReference>
<protein>
    <recommendedName>
        <fullName evidence="3">IstB-like ATP-binding domain-containing protein</fullName>
    </recommendedName>
</protein>
<evidence type="ECO:0000313" key="5">
    <source>
        <dbReference type="Proteomes" id="UP000597338"/>
    </source>
</evidence>
<keyword evidence="2" id="KW-0067">ATP-binding</keyword>
<accession>A0ABQ1MBG3</accession>
<organism evidence="4 5">
    <name type="scientific">Parapedobacter defluvii</name>
    <dbReference type="NCBI Taxonomy" id="2045106"/>
    <lineage>
        <taxon>Bacteria</taxon>
        <taxon>Pseudomonadati</taxon>
        <taxon>Bacteroidota</taxon>
        <taxon>Sphingobacteriia</taxon>
        <taxon>Sphingobacteriales</taxon>
        <taxon>Sphingobacteriaceae</taxon>
        <taxon>Parapedobacter</taxon>
    </lineage>
</organism>
<dbReference type="PANTHER" id="PTHR30050:SF4">
    <property type="entry name" value="ATP-BINDING PROTEIN RV3427C IN INSERTION SEQUENCE-RELATED"/>
    <property type="match status" value="1"/>
</dbReference>